<evidence type="ECO:0000259" key="1">
    <source>
        <dbReference type="Pfam" id="PF19192"/>
    </source>
</evidence>
<gene>
    <name evidence="2" type="ORF">HY730_00805</name>
</gene>
<proteinExistence type="predicted"/>
<dbReference type="EMBL" id="JACQWF010000035">
    <property type="protein sequence ID" value="MBI4594900.1"/>
    <property type="molecule type" value="Genomic_DNA"/>
</dbReference>
<accession>A0A933LPB6</accession>
<organism evidence="2 3">
    <name type="scientific">Tectimicrobiota bacterium</name>
    <dbReference type="NCBI Taxonomy" id="2528274"/>
    <lineage>
        <taxon>Bacteria</taxon>
        <taxon>Pseudomonadati</taxon>
        <taxon>Nitrospinota/Tectimicrobiota group</taxon>
        <taxon>Candidatus Tectimicrobiota</taxon>
    </lineage>
</organism>
<dbReference type="Pfam" id="PF19192">
    <property type="entry name" value="Response_reg_2"/>
    <property type="match status" value="1"/>
</dbReference>
<comment type="caution">
    <text evidence="2">The sequence shown here is derived from an EMBL/GenBank/DDBJ whole genome shotgun (WGS) entry which is preliminary data.</text>
</comment>
<protein>
    <recommendedName>
        <fullName evidence="1">Response receiver domain-containing protein</fullName>
    </recommendedName>
</protein>
<reference evidence="2" key="1">
    <citation type="submission" date="2020-07" db="EMBL/GenBank/DDBJ databases">
        <title>Huge and variable diversity of episymbiotic CPR bacteria and DPANN archaea in groundwater ecosystems.</title>
        <authorList>
            <person name="He C.Y."/>
            <person name="Keren R."/>
            <person name="Whittaker M."/>
            <person name="Farag I.F."/>
            <person name="Doudna J."/>
            <person name="Cate J.H.D."/>
            <person name="Banfield J.F."/>
        </authorList>
    </citation>
    <scope>NUCLEOTIDE SEQUENCE</scope>
    <source>
        <strain evidence="2">NC_groundwater_1482_Ag_S-0.65um_47_24</strain>
    </source>
</reference>
<feature type="domain" description="Response receiver" evidence="1">
    <location>
        <begin position="27"/>
        <end position="186"/>
    </location>
</feature>
<evidence type="ECO:0000313" key="2">
    <source>
        <dbReference type="EMBL" id="MBI4594900.1"/>
    </source>
</evidence>
<dbReference type="Proteomes" id="UP000772181">
    <property type="component" value="Unassembled WGS sequence"/>
</dbReference>
<evidence type="ECO:0000313" key="3">
    <source>
        <dbReference type="Proteomes" id="UP000772181"/>
    </source>
</evidence>
<dbReference type="InterPro" id="IPR043834">
    <property type="entry name" value="REC"/>
</dbReference>
<name>A0A933LPB6_UNCTE</name>
<sequence length="568" mass="63368">MDKTEESQQAIALVNFEELSRGIVARFLQTIVIVDDQAFLHEADVAHPHGGLVAPGMGATQAVPTPVVDTNTVSDTAHELDAKAIIDVFAEKGLICSVLRPKMNEQFETKTINAAERADILILDWQLQGATMPDVDAADLIEKIISRGNSQDRLRLIAVYSAEKPATIGRKLQATLTPLGNLSIEDNDHTFVLKRNRVCLFAKEGTIGAETGRIIREEDLPDRLITEFSKMTTGLLSNAALESMAALRKNMHRMLGKFHPSLDAPYLSHRALLKPAEEAESHVVPLIVAEIQSILEDQQVSDCVTSAYIQSWVARYVNSITEFEKRMNIPSLENAKKSLVDLLCKGIHEEDSSKLFPDWSKFIAPLKEEKNGINLSKLTDILTSDGSSGGILDREFACLMSVCTHYENPQPMLTLGSIVALDSDGKTDYFLCVQPSCDSVRLPDKGRRFPFLPMTKAANSSATDFGFIVPEKDGNLIDLRLSLRVYELEIFEFRRDSNTKCVLATNVDNEWIFTTVKIGDKDPKRLRWVAELKQSHAQRVANDYAREISRVGLTESEWLRRQAQNKKM</sequence>
<dbReference type="AlphaFoldDB" id="A0A933LPB6"/>